<protein>
    <submittedName>
        <fullName evidence="7">FAD-dependent oxidoreductase</fullName>
    </submittedName>
</protein>
<keyword evidence="2" id="KW-0285">Flavoprotein</keyword>
<keyword evidence="8" id="KW-1185">Reference proteome</keyword>
<keyword evidence="3" id="KW-0274">FAD</keyword>
<feature type="domain" description="Reductase C-terminal" evidence="6">
    <location>
        <begin position="316"/>
        <end position="400"/>
    </location>
</feature>
<proteinExistence type="predicted"/>
<dbReference type="RefSeq" id="WP_344783117.1">
    <property type="nucleotide sequence ID" value="NZ_BAAAZW010000005.1"/>
</dbReference>
<evidence type="ECO:0000259" key="6">
    <source>
        <dbReference type="Pfam" id="PF14759"/>
    </source>
</evidence>
<reference evidence="8" key="1">
    <citation type="journal article" date="2019" name="Int. J. Syst. Evol. Microbiol.">
        <title>The Global Catalogue of Microorganisms (GCM) 10K type strain sequencing project: providing services to taxonomists for standard genome sequencing and annotation.</title>
        <authorList>
            <consortium name="The Broad Institute Genomics Platform"/>
            <consortium name="The Broad Institute Genome Sequencing Center for Infectious Disease"/>
            <person name="Wu L."/>
            <person name="Ma J."/>
        </authorList>
    </citation>
    <scope>NUCLEOTIDE SEQUENCE [LARGE SCALE GENOMIC DNA]</scope>
    <source>
        <strain evidence="8">JCM 16923</strain>
    </source>
</reference>
<dbReference type="Pfam" id="PF14759">
    <property type="entry name" value="Reductase_C"/>
    <property type="match status" value="1"/>
</dbReference>
<comment type="cofactor">
    <cofactor evidence="1">
        <name>FAD</name>
        <dbReference type="ChEBI" id="CHEBI:57692"/>
    </cofactor>
</comment>
<feature type="domain" description="FAD/NAD(P)-binding" evidence="5">
    <location>
        <begin position="4"/>
        <end position="296"/>
    </location>
</feature>
<dbReference type="InterPro" id="IPR050446">
    <property type="entry name" value="FAD-oxidoreductase/Apoptosis"/>
</dbReference>
<dbReference type="Proteomes" id="UP001418444">
    <property type="component" value="Unassembled WGS sequence"/>
</dbReference>
<comment type="caution">
    <text evidence="7">The sequence shown here is derived from an EMBL/GenBank/DDBJ whole genome shotgun (WGS) entry which is preliminary data.</text>
</comment>
<gene>
    <name evidence="7" type="ORF">GCM10022231_19450</name>
</gene>
<dbReference type="PANTHER" id="PTHR43557:SF2">
    <property type="entry name" value="RIESKE DOMAIN-CONTAINING PROTEIN-RELATED"/>
    <property type="match status" value="1"/>
</dbReference>
<evidence type="ECO:0000256" key="3">
    <source>
        <dbReference type="ARBA" id="ARBA00022827"/>
    </source>
</evidence>
<evidence type="ECO:0000256" key="2">
    <source>
        <dbReference type="ARBA" id="ARBA00022630"/>
    </source>
</evidence>
<dbReference type="EMBL" id="BAAAZW010000005">
    <property type="protein sequence ID" value="GAA3959751.1"/>
    <property type="molecule type" value="Genomic_DNA"/>
</dbReference>
<dbReference type="InterPro" id="IPR036188">
    <property type="entry name" value="FAD/NAD-bd_sf"/>
</dbReference>
<name>A0ABP7P4U3_9ACTN</name>
<organism evidence="7 8">
    <name type="scientific">Gordonia caeni</name>
    <dbReference type="NCBI Taxonomy" id="1007097"/>
    <lineage>
        <taxon>Bacteria</taxon>
        <taxon>Bacillati</taxon>
        <taxon>Actinomycetota</taxon>
        <taxon>Actinomycetes</taxon>
        <taxon>Mycobacteriales</taxon>
        <taxon>Gordoniaceae</taxon>
        <taxon>Gordonia</taxon>
    </lineage>
</organism>
<evidence type="ECO:0000256" key="4">
    <source>
        <dbReference type="ARBA" id="ARBA00023002"/>
    </source>
</evidence>
<dbReference type="SUPFAM" id="SSF55424">
    <property type="entry name" value="FAD/NAD-linked reductases, dimerisation (C-terminal) domain"/>
    <property type="match status" value="1"/>
</dbReference>
<evidence type="ECO:0000313" key="7">
    <source>
        <dbReference type="EMBL" id="GAA3959751.1"/>
    </source>
</evidence>
<dbReference type="PRINTS" id="PR00368">
    <property type="entry name" value="FADPNR"/>
</dbReference>
<dbReference type="InterPro" id="IPR028202">
    <property type="entry name" value="Reductase_C"/>
</dbReference>
<dbReference type="Pfam" id="PF07992">
    <property type="entry name" value="Pyr_redox_2"/>
    <property type="match status" value="1"/>
</dbReference>
<dbReference type="PANTHER" id="PTHR43557">
    <property type="entry name" value="APOPTOSIS-INDUCING FACTOR 1"/>
    <property type="match status" value="1"/>
</dbReference>
<evidence type="ECO:0000259" key="5">
    <source>
        <dbReference type="Pfam" id="PF07992"/>
    </source>
</evidence>
<dbReference type="SUPFAM" id="SSF51905">
    <property type="entry name" value="FAD/NAD(P)-binding domain"/>
    <property type="match status" value="2"/>
</dbReference>
<dbReference type="PRINTS" id="PR00469">
    <property type="entry name" value="PNDRDTASEII"/>
</dbReference>
<dbReference type="Gene3D" id="3.30.390.30">
    <property type="match status" value="1"/>
</dbReference>
<keyword evidence="4" id="KW-0560">Oxidoreductase</keyword>
<sequence length="400" mass="42964">MDGSYVIIGGGLAAAKTAEALRERGFDGAITLVAGEHHLPYERPPLSKDFLAGKAEHASVFPFDSDWYARHRVDVHTGVRAVKLDPAGRFVILDDGTALHYDKLVLATGSSPRRFPGDPDVAYLRTIDDSERLRDRFGDGKSLVIVGGGWIGLEVAATARTAGTQVTVIEPQRLPLQNILGDEVGRILADLHRSRGVDLRLGVGVDAIEVDRAPGGRVVADDGTSFEAGTVLVGIGAQPEVDLAEAAGLAVSNGIDVDAGLRTSDEHIYAVGDVAAHDHPHFGRIRIEHWANALNQPAVAAANLLGHDEEYSRLPYFFSDQYDFGMEYRGHASGEDRVVLRGDTDAPAFLAFWLDEDDRVRAGMNVNLWDDGDAIADLISTARGVDPARLADPSVPLESL</sequence>
<dbReference type="InterPro" id="IPR023753">
    <property type="entry name" value="FAD/NAD-binding_dom"/>
</dbReference>
<evidence type="ECO:0000313" key="8">
    <source>
        <dbReference type="Proteomes" id="UP001418444"/>
    </source>
</evidence>
<dbReference type="InterPro" id="IPR016156">
    <property type="entry name" value="FAD/NAD-linked_Rdtase_dimer_sf"/>
</dbReference>
<dbReference type="Gene3D" id="3.50.50.60">
    <property type="entry name" value="FAD/NAD(P)-binding domain"/>
    <property type="match status" value="2"/>
</dbReference>
<evidence type="ECO:0000256" key="1">
    <source>
        <dbReference type="ARBA" id="ARBA00001974"/>
    </source>
</evidence>
<accession>A0ABP7P4U3</accession>